<evidence type="ECO:0000256" key="3">
    <source>
        <dbReference type="ARBA" id="ARBA00023004"/>
    </source>
</evidence>
<keyword evidence="3 6" id="KW-0408">Iron</keyword>
<dbReference type="SUPFAM" id="SSF53732">
    <property type="entry name" value="Aconitase iron-sulfur domain"/>
    <property type="match status" value="1"/>
</dbReference>
<feature type="domain" description="Aconitase/3-isopropylmalate dehydratase large subunit alpha/beta/alpha" evidence="7">
    <location>
        <begin position="8"/>
        <end position="286"/>
    </location>
</feature>
<dbReference type="EMBL" id="DRBW01000258">
    <property type="protein sequence ID" value="HDM90954.1"/>
    <property type="molecule type" value="Genomic_DNA"/>
</dbReference>
<dbReference type="PRINTS" id="PR00415">
    <property type="entry name" value="ACONITASE"/>
</dbReference>
<dbReference type="GO" id="GO:0046872">
    <property type="term" value="F:metal ion binding"/>
    <property type="evidence" value="ECO:0007669"/>
    <property type="project" value="UniProtKB-KW"/>
</dbReference>
<evidence type="ECO:0000256" key="2">
    <source>
        <dbReference type="ARBA" id="ARBA00022723"/>
    </source>
</evidence>
<proteinExistence type="inferred from homology"/>
<dbReference type="NCBIfam" id="TIGR01343">
    <property type="entry name" value="hacA_fam"/>
    <property type="match status" value="1"/>
</dbReference>
<evidence type="ECO:0000256" key="1">
    <source>
        <dbReference type="ARBA" id="ARBA00022485"/>
    </source>
</evidence>
<evidence type="ECO:0000256" key="4">
    <source>
        <dbReference type="ARBA" id="ARBA00023014"/>
    </source>
</evidence>
<keyword evidence="5 6" id="KW-0456">Lyase</keyword>
<gene>
    <name evidence="6" type="primary">leuC</name>
    <name evidence="8" type="ORF">ENG67_07090</name>
</gene>
<dbReference type="Proteomes" id="UP000885931">
    <property type="component" value="Unassembled WGS sequence"/>
</dbReference>
<dbReference type="PROSITE" id="PS00450">
    <property type="entry name" value="ACONITASE_1"/>
    <property type="match status" value="1"/>
</dbReference>
<dbReference type="PANTHER" id="PTHR43822:SF2">
    <property type="entry name" value="HOMOACONITASE, MITOCHONDRIAL"/>
    <property type="match status" value="1"/>
</dbReference>
<dbReference type="PROSITE" id="PS01244">
    <property type="entry name" value="ACONITASE_2"/>
    <property type="match status" value="1"/>
</dbReference>
<dbReference type="GO" id="GO:0003861">
    <property type="term" value="F:3-isopropylmalate dehydratase activity"/>
    <property type="evidence" value="ECO:0007669"/>
    <property type="project" value="UniProtKB-UniRule"/>
</dbReference>
<feature type="binding site" evidence="6">
    <location>
        <position position="359"/>
    </location>
    <ligand>
        <name>[4Fe-4S] cluster</name>
        <dbReference type="ChEBI" id="CHEBI:49883"/>
    </ligand>
</feature>
<dbReference type="GO" id="GO:0051539">
    <property type="term" value="F:4 iron, 4 sulfur cluster binding"/>
    <property type="evidence" value="ECO:0007669"/>
    <property type="project" value="UniProtKB-KW"/>
</dbReference>
<keyword evidence="4 6" id="KW-0411">Iron-sulfur</keyword>
<protein>
    <recommendedName>
        <fullName evidence="6">3-isopropylmalate dehydratase large subunit</fullName>
        <ecNumber evidence="6">4.2.1.33</ecNumber>
    </recommendedName>
    <alternativeName>
        <fullName evidence="6">Alpha-IPM isomerase</fullName>
        <shortName evidence="6">IPMI</shortName>
    </alternativeName>
    <alternativeName>
        <fullName evidence="6">Isopropylmalate isomerase</fullName>
    </alternativeName>
</protein>
<dbReference type="PANTHER" id="PTHR43822">
    <property type="entry name" value="HOMOACONITASE, MITOCHONDRIAL-RELATED"/>
    <property type="match status" value="1"/>
</dbReference>
<feature type="binding site" evidence="6">
    <location>
        <position position="299"/>
    </location>
    <ligand>
        <name>[4Fe-4S] cluster</name>
        <dbReference type="ChEBI" id="CHEBI:49883"/>
    </ligand>
</feature>
<dbReference type="NCBIfam" id="NF001614">
    <property type="entry name" value="PRK00402.1"/>
    <property type="match status" value="1"/>
</dbReference>
<evidence type="ECO:0000259" key="7">
    <source>
        <dbReference type="Pfam" id="PF00330"/>
    </source>
</evidence>
<comment type="cofactor">
    <cofactor evidence="6">
        <name>[4Fe-4S] cluster</name>
        <dbReference type="ChEBI" id="CHEBI:49883"/>
    </cofactor>
    <text evidence="6">Binds 1 [4Fe-4S] cluster per subunit.</text>
</comment>
<reference evidence="8" key="1">
    <citation type="journal article" date="2020" name="mSystems">
        <title>Genome- and Community-Level Interaction Insights into Carbon Utilization and Element Cycling Functions of Hydrothermarchaeota in Hydrothermal Sediment.</title>
        <authorList>
            <person name="Zhou Z."/>
            <person name="Liu Y."/>
            <person name="Xu W."/>
            <person name="Pan J."/>
            <person name="Luo Z.H."/>
            <person name="Li M."/>
        </authorList>
    </citation>
    <scope>NUCLEOTIDE SEQUENCE [LARGE SCALE GENOMIC DNA]</scope>
    <source>
        <strain evidence="8">HyVt-237</strain>
    </source>
</reference>
<comment type="function">
    <text evidence="6">Catalyzes the isomerization between 2-isopropylmalate and 3-isopropylmalate, via the formation of 2-isopropylmaleate.</text>
</comment>
<dbReference type="GO" id="GO:0009098">
    <property type="term" value="P:L-leucine biosynthetic process"/>
    <property type="evidence" value="ECO:0007669"/>
    <property type="project" value="UniProtKB-UniRule"/>
</dbReference>
<dbReference type="Gene3D" id="3.30.499.10">
    <property type="entry name" value="Aconitase, domain 3"/>
    <property type="match status" value="2"/>
</dbReference>
<name>A0A7C1BFD2_UNCW3</name>
<keyword evidence="6" id="KW-0028">Amino-acid biosynthesis</keyword>
<organism evidence="8">
    <name type="scientific">candidate division WOR-3 bacterium</name>
    <dbReference type="NCBI Taxonomy" id="2052148"/>
    <lineage>
        <taxon>Bacteria</taxon>
        <taxon>Bacteria division WOR-3</taxon>
    </lineage>
</organism>
<comment type="catalytic activity">
    <reaction evidence="6">
        <text>(2R,3S)-3-isopropylmalate = (2S)-2-isopropylmalate</text>
        <dbReference type="Rhea" id="RHEA:32287"/>
        <dbReference type="ChEBI" id="CHEBI:1178"/>
        <dbReference type="ChEBI" id="CHEBI:35121"/>
        <dbReference type="EC" id="4.2.1.33"/>
    </reaction>
</comment>
<dbReference type="InterPro" id="IPR033941">
    <property type="entry name" value="IPMI_cat"/>
</dbReference>
<dbReference type="CDD" id="cd01583">
    <property type="entry name" value="IPMI"/>
    <property type="match status" value="1"/>
</dbReference>
<comment type="caution">
    <text evidence="8">The sequence shown here is derived from an EMBL/GenBank/DDBJ whole genome shotgun (WGS) entry which is preliminary data.</text>
</comment>
<dbReference type="HAMAP" id="MF_01027">
    <property type="entry name" value="LeuC_type2"/>
    <property type="match status" value="1"/>
</dbReference>
<dbReference type="AlphaFoldDB" id="A0A7C1BFD2"/>
<dbReference type="InterPro" id="IPR050067">
    <property type="entry name" value="IPM_dehydratase_rel_enz"/>
</dbReference>
<evidence type="ECO:0000256" key="5">
    <source>
        <dbReference type="ARBA" id="ARBA00023239"/>
    </source>
</evidence>
<keyword evidence="2 6" id="KW-0479">Metal-binding</keyword>
<dbReference type="InterPro" id="IPR036008">
    <property type="entry name" value="Aconitase_4Fe-4S_dom"/>
</dbReference>
<dbReference type="InterPro" id="IPR001030">
    <property type="entry name" value="Acoase/IPM_deHydtase_lsu_aba"/>
</dbReference>
<accession>A0A7C1BFD2</accession>
<dbReference type="EC" id="4.2.1.33" evidence="6"/>
<keyword evidence="6" id="KW-0100">Branched-chain amino acid biosynthesis</keyword>
<evidence type="ECO:0000256" key="6">
    <source>
        <dbReference type="HAMAP-Rule" id="MF_01027"/>
    </source>
</evidence>
<evidence type="ECO:0000313" key="8">
    <source>
        <dbReference type="EMBL" id="HDM90954.1"/>
    </source>
</evidence>
<keyword evidence="1 6" id="KW-0004">4Fe-4S</keyword>
<dbReference type="InterPro" id="IPR015931">
    <property type="entry name" value="Acnase/IPM_dHydase_lsu_aba_1/3"/>
</dbReference>
<comment type="pathway">
    <text evidence="6">Amino-acid biosynthesis; L-leucine biosynthesis; L-leucine from 3-methyl-2-oxobutanoate: step 2/4.</text>
</comment>
<comment type="similarity">
    <text evidence="6">Belongs to the aconitase/IPM isomerase family. LeuC type 2 subfamily.</text>
</comment>
<dbReference type="NCBIfam" id="TIGR02086">
    <property type="entry name" value="IPMI_arch"/>
    <property type="match status" value="1"/>
</dbReference>
<feature type="binding site" evidence="6">
    <location>
        <position position="362"/>
    </location>
    <ligand>
        <name>[4Fe-4S] cluster</name>
        <dbReference type="ChEBI" id="CHEBI:49883"/>
    </ligand>
</feature>
<dbReference type="UniPathway" id="UPA00048">
    <property type="reaction ID" value="UER00071"/>
</dbReference>
<keyword evidence="6" id="KW-0432">Leucine biosynthesis</keyword>
<dbReference type="InterPro" id="IPR006251">
    <property type="entry name" value="Homoacnase/IPMdehydase_lsu"/>
</dbReference>
<sequence>MGKTFSEKILSLKSGVDARAGQIVTVSPDYVMSHDNSAAILKTFKKLGVEKVKYPERAVIVLDHTVPPSTETYALHHKEIREFVREQGIENFFDINTEGGICHQVLPEKGFALPGKLILGADSHTTTYGAFGAFSAGIGRSEVAAIWATGELWLRVPETIKVVVKGKVPKGVYAKDIVLHIIGKIGADGATYMAVEFTGPVVEEMTVASRMVLTNMAAEMGAKNGYVPPDEKTFEWLKGRARTEYEPIYSDPDADYRDVIEFDVSDLVPQVAAPHTVDNVRPISEVEGTPINQGLLGTCTNGRLEDLEVAARILEGRKIAPGVRALVFPASWEVYREALKKGILWKLIEAGCVIMNPGCGPCLGAHEGVLAPGEVAISTANRNFKGRMGSREAEIYLASPATVAASLIEGKITDPRKYLE</sequence>
<dbReference type="Pfam" id="PF00330">
    <property type="entry name" value="Aconitase"/>
    <property type="match status" value="1"/>
</dbReference>
<dbReference type="InterPro" id="IPR018136">
    <property type="entry name" value="Aconitase_4Fe-4S_BS"/>
</dbReference>
<dbReference type="InterPro" id="IPR011826">
    <property type="entry name" value="HAcnase/IPMdehydase_lsu_prok"/>
</dbReference>
<comment type="subunit">
    <text evidence="6">Heterodimer of LeuC and LeuD.</text>
</comment>